<evidence type="ECO:0000313" key="2">
    <source>
        <dbReference type="EMBL" id="MCB5620862.1"/>
    </source>
</evidence>
<evidence type="ECO:0000313" key="4">
    <source>
        <dbReference type="Proteomes" id="UP001297370"/>
    </source>
</evidence>
<dbReference type="InterPro" id="IPR006059">
    <property type="entry name" value="SBP"/>
</dbReference>
<dbReference type="EMBL" id="JAJBOM010000038">
    <property type="protein sequence ID" value="MCB5620862.1"/>
    <property type="molecule type" value="Genomic_DNA"/>
</dbReference>
<feature type="signal peptide" evidence="1">
    <location>
        <begin position="1"/>
        <end position="24"/>
    </location>
</feature>
<protein>
    <submittedName>
        <fullName evidence="2">Extracellular solute-binding protein</fullName>
    </submittedName>
</protein>
<comment type="caution">
    <text evidence="2">The sequence shown here is derived from an EMBL/GenBank/DDBJ whole genome shotgun (WGS) entry which is preliminary data.</text>
</comment>
<dbReference type="InterPro" id="IPR050490">
    <property type="entry name" value="Bact_solute-bd_prot1"/>
</dbReference>
<name>A0AAJ1B8N8_MEDGN</name>
<evidence type="ECO:0000256" key="1">
    <source>
        <dbReference type="SAM" id="SignalP"/>
    </source>
</evidence>
<reference evidence="3" key="2">
    <citation type="submission" date="2022-12" db="EMBL/GenBank/DDBJ databases">
        <title>Genome of R. gnavus strain RSHDN_120.</title>
        <authorList>
            <person name="Abdugheni R."/>
        </authorList>
    </citation>
    <scope>NUCLEOTIDE SEQUENCE</scope>
    <source>
        <strain evidence="3">RSHDN_120</strain>
    </source>
</reference>
<dbReference type="PANTHER" id="PTHR43649:SF12">
    <property type="entry name" value="DIACETYLCHITOBIOSE BINDING PROTEIN DASA"/>
    <property type="match status" value="1"/>
</dbReference>
<organism evidence="2 4">
    <name type="scientific">Mediterraneibacter gnavus</name>
    <name type="common">Ruminococcus gnavus</name>
    <dbReference type="NCBI Taxonomy" id="33038"/>
    <lineage>
        <taxon>Bacteria</taxon>
        <taxon>Bacillati</taxon>
        <taxon>Bacillota</taxon>
        <taxon>Clostridia</taxon>
        <taxon>Lachnospirales</taxon>
        <taxon>Lachnospiraceae</taxon>
        <taxon>Mediterraneibacter</taxon>
    </lineage>
</organism>
<gene>
    <name evidence="2" type="ORF">LIQ08_17175</name>
    <name evidence="3" type="ORF">O4N78_11685</name>
</gene>
<reference evidence="2" key="1">
    <citation type="submission" date="2021-10" db="EMBL/GenBank/DDBJ databases">
        <title>Collection of gut derived symbiotic bacterial strains cultured from healthy donors.</title>
        <authorList>
            <person name="Lin H."/>
            <person name="Littmann E."/>
            <person name="Claire K."/>
            <person name="Pamer E."/>
        </authorList>
    </citation>
    <scope>NUCLEOTIDE SEQUENCE</scope>
    <source>
        <strain evidence="2">MSK.23.18</strain>
    </source>
</reference>
<feature type="chain" id="PRO_5042790211" evidence="1">
    <location>
        <begin position="25"/>
        <end position="431"/>
    </location>
</feature>
<evidence type="ECO:0000313" key="3">
    <source>
        <dbReference type="EMBL" id="MDE1204212.1"/>
    </source>
</evidence>
<proteinExistence type="predicted"/>
<sequence length="431" mass="48866">MKKRLVSVLLVACMAVSLVVGCGAKKETGGESSEDGVTTVKWMTSRPVDGEIDQVMREIADQYSKEQGGKWKIEIETTADRPSYLQKLKTLIAGNNMPDIIDIDADPYCKELVDAGKLVDVKAFLQENDRYDKFYPTALKYQEFTDGSMYTLPLEYHVEMTWYNKEIFDQYNLTPPKTMDEWLNVCKTLSDNGITPISVDGVDRWPVQRYLAMLPFRESGNDFIINLRDGKAKMNSETGIKAAEFMKEIGQYFNDGFAATDYATAQSMFLDGKSAMYYIGDWEIAAMQDAYAEGKIDYFYLPMTDDATTKENEFCVNSGIGMAFNAETFDEKTKDFVLYVIDHYGEMYAAKQQMTPIKAELSDEVDYSDLYLRIQEDMQNTGENFLKPWDTYLDADTNTVMQDNLLLLASGDLSVEDFCKLIDDSIAANAK</sequence>
<accession>A0AAJ1B8N8</accession>
<dbReference type="Proteomes" id="UP001149331">
    <property type="component" value="Unassembled WGS sequence"/>
</dbReference>
<keyword evidence="1" id="KW-0732">Signal</keyword>
<dbReference type="SUPFAM" id="SSF53850">
    <property type="entry name" value="Periplasmic binding protein-like II"/>
    <property type="match status" value="1"/>
</dbReference>
<dbReference type="AlphaFoldDB" id="A0AAJ1B8N8"/>
<dbReference type="EMBL" id="JAPZEG010000013">
    <property type="protein sequence ID" value="MDE1204212.1"/>
    <property type="molecule type" value="Genomic_DNA"/>
</dbReference>
<dbReference type="PROSITE" id="PS51257">
    <property type="entry name" value="PROKAR_LIPOPROTEIN"/>
    <property type="match status" value="1"/>
</dbReference>
<dbReference type="PANTHER" id="PTHR43649">
    <property type="entry name" value="ARABINOSE-BINDING PROTEIN-RELATED"/>
    <property type="match status" value="1"/>
</dbReference>
<dbReference type="Proteomes" id="UP001297370">
    <property type="component" value="Unassembled WGS sequence"/>
</dbReference>
<dbReference type="RefSeq" id="WP_173867695.1">
    <property type="nucleotide sequence ID" value="NZ_BAABXJ010000001.1"/>
</dbReference>
<dbReference type="Gene3D" id="3.40.190.10">
    <property type="entry name" value="Periplasmic binding protein-like II"/>
    <property type="match status" value="2"/>
</dbReference>
<dbReference type="Pfam" id="PF01547">
    <property type="entry name" value="SBP_bac_1"/>
    <property type="match status" value="1"/>
</dbReference>